<dbReference type="Gene3D" id="3.30.420.10">
    <property type="entry name" value="Ribonuclease H-like superfamily/Ribonuclease H"/>
    <property type="match status" value="1"/>
</dbReference>
<sequence length="210" mass="23673">RRELHRCLRTGRALRRPQRRVAERRGRIPGMVNISERPAEVADRAVPGHWEGDLIVGTESKSAIGTLVERTTRFVMLLHLPNDHGAETVQHAIVEKMTQLPEHMRRSLTWDQGRELSNHLAIAEAAALNIYFCDPHSPWQRGSNENTNGLLRQYFAKGTDLSVFPDDYLDYVATKLNTRPRKTLAWKTPAEALNELLSQPSNPPGVASTA</sequence>
<dbReference type="InterPro" id="IPR036397">
    <property type="entry name" value="RNaseH_sf"/>
</dbReference>
<dbReference type="Proteomes" id="UP001168823">
    <property type="component" value="Unassembled WGS sequence"/>
</dbReference>
<dbReference type="RefSeq" id="WP_302917168.1">
    <property type="nucleotide sequence ID" value="NZ_JAUMSQ010000574.1"/>
</dbReference>
<accession>A0ABT8UR90</accession>
<gene>
    <name evidence="2" type="ORF">Q2100_31575</name>
</gene>
<dbReference type="NCBIfam" id="NF033563">
    <property type="entry name" value="transpos_IS30"/>
    <property type="match status" value="1"/>
</dbReference>
<proteinExistence type="predicted"/>
<dbReference type="PANTHER" id="PTHR10948:SF23">
    <property type="entry name" value="TRANSPOSASE INSI FOR INSERTION SEQUENCE ELEMENT IS30A-RELATED"/>
    <property type="match status" value="1"/>
</dbReference>
<comment type="caution">
    <text evidence="2">The sequence shown here is derived from an EMBL/GenBank/DDBJ whole genome shotgun (WGS) entry which is preliminary data.</text>
</comment>
<name>A0ABT8UR90_9MYCO</name>
<evidence type="ECO:0000313" key="3">
    <source>
        <dbReference type="Proteomes" id="UP001168823"/>
    </source>
</evidence>
<dbReference type="Pfam" id="PF00665">
    <property type="entry name" value="rve"/>
    <property type="match status" value="1"/>
</dbReference>
<dbReference type="EMBL" id="JAUMSQ010000574">
    <property type="protein sequence ID" value="MDO3640323.1"/>
    <property type="molecule type" value="Genomic_DNA"/>
</dbReference>
<feature type="non-terminal residue" evidence="2">
    <location>
        <position position="1"/>
    </location>
</feature>
<feature type="domain" description="Integrase catalytic" evidence="1">
    <location>
        <begin position="34"/>
        <end position="197"/>
    </location>
</feature>
<dbReference type="InterPro" id="IPR001584">
    <property type="entry name" value="Integrase_cat-core"/>
</dbReference>
<dbReference type="InterPro" id="IPR051917">
    <property type="entry name" value="Transposase-Integrase"/>
</dbReference>
<evidence type="ECO:0000259" key="1">
    <source>
        <dbReference type="PROSITE" id="PS50994"/>
    </source>
</evidence>
<dbReference type="PANTHER" id="PTHR10948">
    <property type="entry name" value="TRANSPOSASE"/>
    <property type="match status" value="1"/>
</dbReference>
<dbReference type="PROSITE" id="PS50994">
    <property type="entry name" value="INTEGRASE"/>
    <property type="match status" value="1"/>
</dbReference>
<dbReference type="InterPro" id="IPR053392">
    <property type="entry name" value="Transposase_IS30-like"/>
</dbReference>
<protein>
    <submittedName>
        <fullName evidence="2">IS30 family transposase</fullName>
    </submittedName>
</protein>
<reference evidence="2" key="1">
    <citation type="submission" date="2023-07" db="EMBL/GenBank/DDBJ databases">
        <title>Mycolicibacterium sp. nov., a novel bacterial species.</title>
        <authorList>
            <person name="Cao Y."/>
        </authorList>
    </citation>
    <scope>NUCLEOTIDE SEQUENCE</scope>
    <source>
        <strain evidence="2">KC 300</strain>
    </source>
</reference>
<evidence type="ECO:0000313" key="2">
    <source>
        <dbReference type="EMBL" id="MDO3640323.1"/>
    </source>
</evidence>
<dbReference type="InterPro" id="IPR012337">
    <property type="entry name" value="RNaseH-like_sf"/>
</dbReference>
<keyword evidence="3" id="KW-1185">Reference proteome</keyword>
<dbReference type="SUPFAM" id="SSF53098">
    <property type="entry name" value="Ribonuclease H-like"/>
    <property type="match status" value="1"/>
</dbReference>
<organism evidence="2 3">
    <name type="scientific">Mycolicibacterium arseniciresistens</name>
    <dbReference type="NCBI Taxonomy" id="3062257"/>
    <lineage>
        <taxon>Bacteria</taxon>
        <taxon>Bacillati</taxon>
        <taxon>Actinomycetota</taxon>
        <taxon>Actinomycetes</taxon>
        <taxon>Mycobacteriales</taxon>
        <taxon>Mycobacteriaceae</taxon>
        <taxon>Mycolicibacterium</taxon>
    </lineage>
</organism>